<evidence type="ECO:0000256" key="5">
    <source>
        <dbReference type="SAM" id="Phobius"/>
    </source>
</evidence>
<sequence length="101" mass="11567">MCGPNSGIFNAGWCHLTWTYILSILAMFDISCLTVLAVCLAICRPMDAVKTRHIGVNNMDNYPYGNGFTVFPTTRDLYGSKFETNYQRPENNRQNYQERCI</sequence>
<dbReference type="Pfam" id="PF10242">
    <property type="entry name" value="L_HMGIC_fpl"/>
    <property type="match status" value="1"/>
</dbReference>
<organism evidence="6 7">
    <name type="scientific">Romanomermis culicivorax</name>
    <name type="common">Nematode worm</name>
    <dbReference type="NCBI Taxonomy" id="13658"/>
    <lineage>
        <taxon>Eukaryota</taxon>
        <taxon>Metazoa</taxon>
        <taxon>Ecdysozoa</taxon>
        <taxon>Nematoda</taxon>
        <taxon>Enoplea</taxon>
        <taxon>Dorylaimia</taxon>
        <taxon>Mermithida</taxon>
        <taxon>Mermithoidea</taxon>
        <taxon>Mermithidae</taxon>
        <taxon>Romanomermis</taxon>
    </lineage>
</organism>
<dbReference type="AlphaFoldDB" id="A0A915I4U7"/>
<evidence type="ECO:0000256" key="4">
    <source>
        <dbReference type="ARBA" id="ARBA00023136"/>
    </source>
</evidence>
<dbReference type="InterPro" id="IPR019372">
    <property type="entry name" value="LHFPL"/>
</dbReference>
<accession>A0A915I4U7</accession>
<evidence type="ECO:0000313" key="7">
    <source>
        <dbReference type="WBParaSite" id="nRc.2.0.1.t09162-RA"/>
    </source>
</evidence>
<evidence type="ECO:0000256" key="2">
    <source>
        <dbReference type="ARBA" id="ARBA00022692"/>
    </source>
</evidence>
<reference evidence="7" key="1">
    <citation type="submission" date="2022-11" db="UniProtKB">
        <authorList>
            <consortium name="WormBaseParasite"/>
        </authorList>
    </citation>
    <scope>IDENTIFICATION</scope>
</reference>
<dbReference type="GO" id="GO:0016020">
    <property type="term" value="C:membrane"/>
    <property type="evidence" value="ECO:0007669"/>
    <property type="project" value="UniProtKB-SubCell"/>
</dbReference>
<keyword evidence="2 5" id="KW-0812">Transmembrane</keyword>
<protein>
    <submittedName>
        <fullName evidence="7">Uncharacterized protein</fullName>
    </submittedName>
</protein>
<name>A0A915I4U7_ROMCU</name>
<keyword evidence="4 5" id="KW-0472">Membrane</keyword>
<dbReference type="Proteomes" id="UP000887565">
    <property type="component" value="Unplaced"/>
</dbReference>
<keyword evidence="6" id="KW-1185">Reference proteome</keyword>
<dbReference type="WBParaSite" id="nRc.2.0.1.t09162-RA">
    <property type="protein sequence ID" value="nRc.2.0.1.t09162-RA"/>
    <property type="gene ID" value="nRc.2.0.1.g09162"/>
</dbReference>
<evidence type="ECO:0000256" key="1">
    <source>
        <dbReference type="ARBA" id="ARBA00004141"/>
    </source>
</evidence>
<feature type="transmembrane region" description="Helical" evidence="5">
    <location>
        <begin position="20"/>
        <end position="43"/>
    </location>
</feature>
<comment type="subcellular location">
    <subcellularLocation>
        <location evidence="1">Membrane</location>
        <topology evidence="1">Multi-pass membrane protein</topology>
    </subcellularLocation>
</comment>
<evidence type="ECO:0000313" key="6">
    <source>
        <dbReference type="Proteomes" id="UP000887565"/>
    </source>
</evidence>
<proteinExistence type="predicted"/>
<keyword evidence="3 5" id="KW-1133">Transmembrane helix</keyword>
<evidence type="ECO:0000256" key="3">
    <source>
        <dbReference type="ARBA" id="ARBA00022989"/>
    </source>
</evidence>